<name>A0ABR6WQZ5_9FIRM</name>
<dbReference type="Proteomes" id="UP000603234">
    <property type="component" value="Unassembled WGS sequence"/>
</dbReference>
<feature type="domain" description="4'-phosphopantetheinyl transferase" evidence="3">
    <location>
        <begin position="125"/>
        <end position="222"/>
    </location>
</feature>
<evidence type="ECO:0000256" key="2">
    <source>
        <dbReference type="ARBA" id="ARBA00022679"/>
    </source>
</evidence>
<sequence>MINNHKYKSKNYPRRGKECSKMNVTYLMQTDPLADEALFFDLYQTQAPARQKKIDRFILPKDKKLSLAAGLLFQAGLADHGLRASELTIAHHENDKPFIVEHPELFFNIAHSENLAICSFSDREIGADVEMVTPIDLELARRFFDASEYRDIVAAASPEDTFFDYWVLKESYMKATGRGFKLPLDAFRIAWAEDIRVYEDDILKPYHFYHTTVFETFKLAVCVKGEPPAMQLRFLNAASFTQSQTPHQSLTQKGKS</sequence>
<dbReference type="PANTHER" id="PTHR12215">
    <property type="entry name" value="PHOSPHOPANTETHEINE TRANSFERASE"/>
    <property type="match status" value="1"/>
</dbReference>
<dbReference type="Pfam" id="PF01648">
    <property type="entry name" value="ACPS"/>
    <property type="match status" value="1"/>
</dbReference>
<gene>
    <name evidence="5" type="ORF">GH808_00530</name>
</gene>
<comment type="similarity">
    <text evidence="1">Belongs to the P-Pant transferase superfamily. Gsp/Sfp/HetI/AcpT family.</text>
</comment>
<evidence type="ECO:0000313" key="6">
    <source>
        <dbReference type="Proteomes" id="UP000603234"/>
    </source>
</evidence>
<feature type="domain" description="4'-phosphopantetheinyl transferase N-terminal" evidence="4">
    <location>
        <begin position="48"/>
        <end position="117"/>
    </location>
</feature>
<comment type="caution">
    <text evidence="5">The sequence shown here is derived from an EMBL/GenBank/DDBJ whole genome shotgun (WGS) entry which is preliminary data.</text>
</comment>
<dbReference type="InterPro" id="IPR050559">
    <property type="entry name" value="P-Pant_transferase_sf"/>
</dbReference>
<dbReference type="InterPro" id="IPR055066">
    <property type="entry name" value="AASDHPPT_N"/>
</dbReference>
<dbReference type="InterPro" id="IPR037143">
    <property type="entry name" value="4-PPantetheinyl_Trfase_dom_sf"/>
</dbReference>
<dbReference type="InterPro" id="IPR008278">
    <property type="entry name" value="4-PPantetheinyl_Trfase_dom"/>
</dbReference>
<keyword evidence="6" id="KW-1185">Reference proteome</keyword>
<organism evidence="5 6">
    <name type="scientific">Acetobacterium fimetarium</name>
    <dbReference type="NCBI Taxonomy" id="52691"/>
    <lineage>
        <taxon>Bacteria</taxon>
        <taxon>Bacillati</taxon>
        <taxon>Bacillota</taxon>
        <taxon>Clostridia</taxon>
        <taxon>Eubacteriales</taxon>
        <taxon>Eubacteriaceae</taxon>
        <taxon>Acetobacterium</taxon>
    </lineage>
</organism>
<evidence type="ECO:0000259" key="4">
    <source>
        <dbReference type="Pfam" id="PF22624"/>
    </source>
</evidence>
<protein>
    <submittedName>
        <fullName evidence="5">4'-phosphopantetheinyl transferase superfamily protein</fullName>
    </submittedName>
</protein>
<dbReference type="EMBL" id="WJBC01000001">
    <property type="protein sequence ID" value="MBC3802928.1"/>
    <property type="molecule type" value="Genomic_DNA"/>
</dbReference>
<reference evidence="5 6" key="1">
    <citation type="journal article" date="2020" name="mSystems">
        <title>Defining Genomic and Predicted Metabolic Features of the Acetobacterium Genus.</title>
        <authorList>
            <person name="Ross D.E."/>
            <person name="Marshall C.W."/>
            <person name="Gulliver D."/>
            <person name="May H.D."/>
            <person name="Norman R.S."/>
        </authorList>
    </citation>
    <scope>NUCLEOTIDE SEQUENCE [LARGE SCALE GENOMIC DNA]</scope>
    <source>
        <strain evidence="5 6">DSM 8238</strain>
    </source>
</reference>
<dbReference type="PANTHER" id="PTHR12215:SF10">
    <property type="entry name" value="L-AMINOADIPATE-SEMIALDEHYDE DEHYDROGENASE-PHOSPHOPANTETHEINYL TRANSFERASE"/>
    <property type="match status" value="1"/>
</dbReference>
<evidence type="ECO:0000313" key="5">
    <source>
        <dbReference type="EMBL" id="MBC3802928.1"/>
    </source>
</evidence>
<evidence type="ECO:0000259" key="3">
    <source>
        <dbReference type="Pfam" id="PF01648"/>
    </source>
</evidence>
<dbReference type="GO" id="GO:0016740">
    <property type="term" value="F:transferase activity"/>
    <property type="evidence" value="ECO:0007669"/>
    <property type="project" value="UniProtKB-KW"/>
</dbReference>
<proteinExistence type="inferred from homology"/>
<evidence type="ECO:0000256" key="1">
    <source>
        <dbReference type="ARBA" id="ARBA00010990"/>
    </source>
</evidence>
<dbReference type="Gene3D" id="3.90.470.20">
    <property type="entry name" value="4'-phosphopantetheinyl transferase domain"/>
    <property type="match status" value="2"/>
</dbReference>
<dbReference type="Pfam" id="PF22624">
    <property type="entry name" value="AASDHPPT_N"/>
    <property type="match status" value="1"/>
</dbReference>
<dbReference type="SUPFAM" id="SSF56214">
    <property type="entry name" value="4'-phosphopantetheinyl transferase"/>
    <property type="match status" value="2"/>
</dbReference>
<accession>A0ABR6WQZ5</accession>
<keyword evidence="2 5" id="KW-0808">Transferase</keyword>